<accession>A0A059DBD4</accession>
<proteinExistence type="predicted"/>
<protein>
    <submittedName>
        <fullName evidence="2">Uncharacterized protein</fullName>
    </submittedName>
</protein>
<reference evidence="2" key="1">
    <citation type="submission" date="2013-07" db="EMBL/GenBank/DDBJ databases">
        <title>The genome of Eucalyptus grandis.</title>
        <authorList>
            <person name="Schmutz J."/>
            <person name="Hayes R."/>
            <person name="Myburg A."/>
            <person name="Tuskan G."/>
            <person name="Grattapaglia D."/>
            <person name="Rokhsar D.S."/>
        </authorList>
    </citation>
    <scope>NUCLEOTIDE SEQUENCE</scope>
    <source>
        <tissue evidence="2">Leaf extractions</tissue>
    </source>
</reference>
<dbReference type="EMBL" id="KK198753">
    <property type="protein sequence ID" value="KCW88043.1"/>
    <property type="molecule type" value="Genomic_DNA"/>
</dbReference>
<evidence type="ECO:0000256" key="1">
    <source>
        <dbReference type="SAM" id="MobiDB-lite"/>
    </source>
</evidence>
<evidence type="ECO:0000313" key="2">
    <source>
        <dbReference type="EMBL" id="KCW88043.1"/>
    </source>
</evidence>
<organism evidence="2">
    <name type="scientific">Eucalyptus grandis</name>
    <name type="common">Flooded gum</name>
    <dbReference type="NCBI Taxonomy" id="71139"/>
    <lineage>
        <taxon>Eukaryota</taxon>
        <taxon>Viridiplantae</taxon>
        <taxon>Streptophyta</taxon>
        <taxon>Embryophyta</taxon>
        <taxon>Tracheophyta</taxon>
        <taxon>Spermatophyta</taxon>
        <taxon>Magnoliopsida</taxon>
        <taxon>eudicotyledons</taxon>
        <taxon>Gunneridae</taxon>
        <taxon>Pentapetalae</taxon>
        <taxon>rosids</taxon>
        <taxon>malvids</taxon>
        <taxon>Myrtales</taxon>
        <taxon>Myrtaceae</taxon>
        <taxon>Myrtoideae</taxon>
        <taxon>Eucalypteae</taxon>
        <taxon>Eucalyptus</taxon>
    </lineage>
</organism>
<feature type="region of interest" description="Disordered" evidence="1">
    <location>
        <begin position="1"/>
        <end position="28"/>
    </location>
</feature>
<dbReference type="Gramene" id="KCW88043">
    <property type="protein sequence ID" value="KCW88043"/>
    <property type="gene ID" value="EUGRSUZ_A00459"/>
</dbReference>
<sequence>MAPSTCAAPVGPEAPPANVDSTAEGHNDVTGLQSSIEFRDTMKDPANEARPPHQPTCVYNARDLVSPFNCQATMPSHAIDSSSRIGYTSNENFPPPISPRASMSSFSDGHNDVAALPSSVQSQNTYFGNPMKSPAEGSVPLAPRQPIPTDCWSALLYTGYNAITTVDQSRDFNSQSTIPSHVIGSSSQMDYTLNENVPPSEPPNDSILSLRNGKCSKPFIGNFFVRSYTSAYVGPYLLITLMF</sequence>
<gene>
    <name evidence="2" type="ORF">EUGRSUZ_A00459</name>
</gene>
<name>A0A059DBD4_EUCGR</name>
<dbReference type="AlphaFoldDB" id="A0A059DBD4"/>